<dbReference type="GO" id="GO:0016787">
    <property type="term" value="F:hydrolase activity"/>
    <property type="evidence" value="ECO:0007669"/>
    <property type="project" value="UniProtKB-KW"/>
</dbReference>
<evidence type="ECO:0000256" key="2">
    <source>
        <dbReference type="ARBA" id="ARBA00022801"/>
    </source>
</evidence>
<organism evidence="5 6">
    <name type="scientific">Bulleidia extructa W1219</name>
    <dbReference type="NCBI Taxonomy" id="679192"/>
    <lineage>
        <taxon>Bacteria</taxon>
        <taxon>Bacillati</taxon>
        <taxon>Bacillota</taxon>
        <taxon>Erysipelotrichia</taxon>
        <taxon>Erysipelotrichales</taxon>
        <taxon>Erysipelotrichaceae</taxon>
        <taxon>Bulleidia</taxon>
    </lineage>
</organism>
<evidence type="ECO:0000256" key="3">
    <source>
        <dbReference type="RuleBase" id="RU361235"/>
    </source>
</evidence>
<dbReference type="InterPro" id="IPR019826">
    <property type="entry name" value="Carboxylesterase_B_AS"/>
</dbReference>
<dbReference type="EC" id="3.1.1.-" evidence="3"/>
<dbReference type="InterPro" id="IPR029058">
    <property type="entry name" value="AB_hydrolase_fold"/>
</dbReference>
<dbReference type="InterPro" id="IPR019819">
    <property type="entry name" value="Carboxylesterase_B_CS"/>
</dbReference>
<dbReference type="InterPro" id="IPR050309">
    <property type="entry name" value="Type-B_Carboxylest/Lipase"/>
</dbReference>
<keyword evidence="2 3" id="KW-0378">Hydrolase</keyword>
<dbReference type="OrthoDB" id="9775851at2"/>
<reference evidence="6" key="1">
    <citation type="submission" date="2009-12" db="EMBL/GenBank/DDBJ databases">
        <title>Sequence of Clostridiales genomosp. BVAB3 str. UPII9-5.</title>
        <authorList>
            <person name="Madupu R."/>
            <person name="Durkin A.S."/>
            <person name="Torralba M."/>
            <person name="Methe B."/>
            <person name="Sutton G.G."/>
            <person name="Strausberg R.L."/>
            <person name="Nelson K.E."/>
        </authorList>
    </citation>
    <scope>NUCLEOTIDE SEQUENCE [LARGE SCALE GENOMIC DNA]</scope>
    <source>
        <strain evidence="6">W1219</strain>
    </source>
</reference>
<dbReference type="STRING" id="679192.HMPREF9013_1332"/>
<dbReference type="eggNOG" id="COG2272">
    <property type="taxonomic scope" value="Bacteria"/>
</dbReference>
<dbReference type="RefSeq" id="WP_006627329.1">
    <property type="nucleotide sequence ID" value="NZ_ADFR01000009.1"/>
</dbReference>
<comment type="caution">
    <text evidence="5">The sequence shown here is derived from an EMBL/GenBank/DDBJ whole genome shotgun (WGS) entry which is preliminary data.</text>
</comment>
<gene>
    <name evidence="5" type="ORF">HMPREF9013_1332</name>
</gene>
<sequence>MQTIDIKVEQGILRGEQKGRQMIFRGVPYAKPPINDNRFKSPQAMSHWIGVRNALEFGSICPQANLKDLPIYGKEFYAGEQPKQSEDCLYLNIWAPSNYQNKKYPVALWIHGGDFDHGYGFELPMDGKNYVTRDVILVTINYRVGIFGFMASPELTREDPLHSVSNLGLLDMIYALRWVRRNIDAFGGDPDRITLMGQSAGAISCQILLASPLTRGMISSAILQSGAGIDDGLKRLQSKKKAYKIGKRVMELLKVRSLKELRKIPTQKFLSLYGKLYEEADKTGELVFLPTLDHLVIEKDLDELFRKQEVMNVPILIGMTDHDLGVEEGKGAKSSFLYQGILNLVESRQNQAPVYMYIFKKKLPGDELGAFHSSDLWFTFGTLEKSWRTFDRRDYRLRDAVLDQWMNFIKKGNPENGWKAYRQEVPFIRVIV</sequence>
<dbReference type="Pfam" id="PF00135">
    <property type="entry name" value="COesterase"/>
    <property type="match status" value="2"/>
</dbReference>
<comment type="similarity">
    <text evidence="1 3">Belongs to the type-B carboxylesterase/lipase family.</text>
</comment>
<accession>D2MPL6</accession>
<dbReference type="AlphaFoldDB" id="D2MPL6"/>
<proteinExistence type="inferred from homology"/>
<dbReference type="EMBL" id="ADFR01000009">
    <property type="protein sequence ID" value="EFC05628.1"/>
    <property type="molecule type" value="Genomic_DNA"/>
</dbReference>
<dbReference type="InterPro" id="IPR002018">
    <property type="entry name" value="CarbesteraseB"/>
</dbReference>
<name>D2MPL6_9FIRM</name>
<dbReference type="PROSITE" id="PS00941">
    <property type="entry name" value="CARBOXYLESTERASE_B_2"/>
    <property type="match status" value="1"/>
</dbReference>
<keyword evidence="6" id="KW-1185">Reference proteome</keyword>
<dbReference type="PANTHER" id="PTHR11559">
    <property type="entry name" value="CARBOXYLESTERASE"/>
    <property type="match status" value="1"/>
</dbReference>
<dbReference type="Proteomes" id="UP000005017">
    <property type="component" value="Unassembled WGS sequence"/>
</dbReference>
<feature type="domain" description="Carboxylesterase type B" evidence="4">
    <location>
        <begin position="335"/>
        <end position="423"/>
    </location>
</feature>
<protein>
    <recommendedName>
        <fullName evidence="3">Carboxylic ester hydrolase</fullName>
        <ecNumber evidence="3">3.1.1.-</ecNumber>
    </recommendedName>
</protein>
<dbReference type="PROSITE" id="PS00122">
    <property type="entry name" value="CARBOXYLESTERASE_B_1"/>
    <property type="match status" value="1"/>
</dbReference>
<feature type="domain" description="Carboxylesterase type B" evidence="4">
    <location>
        <begin position="6"/>
        <end position="325"/>
    </location>
</feature>
<dbReference type="Gene3D" id="3.40.50.1820">
    <property type="entry name" value="alpha/beta hydrolase"/>
    <property type="match status" value="2"/>
</dbReference>
<evidence type="ECO:0000256" key="1">
    <source>
        <dbReference type="ARBA" id="ARBA00005964"/>
    </source>
</evidence>
<evidence type="ECO:0000313" key="6">
    <source>
        <dbReference type="Proteomes" id="UP000005017"/>
    </source>
</evidence>
<dbReference type="ESTHER" id="9firm-d2mpl6">
    <property type="family name" value="Carb_B_Bacteria"/>
</dbReference>
<evidence type="ECO:0000259" key="4">
    <source>
        <dbReference type="Pfam" id="PF00135"/>
    </source>
</evidence>
<evidence type="ECO:0000313" key="5">
    <source>
        <dbReference type="EMBL" id="EFC05628.1"/>
    </source>
</evidence>
<dbReference type="SUPFAM" id="SSF53474">
    <property type="entry name" value="alpha/beta-Hydrolases"/>
    <property type="match status" value="1"/>
</dbReference>